<accession>A0AAV2Q4C4</accession>
<dbReference type="Pfam" id="PF04991">
    <property type="entry name" value="LicD"/>
    <property type="match status" value="1"/>
</dbReference>
<evidence type="ECO:0000259" key="1">
    <source>
        <dbReference type="Pfam" id="PF04991"/>
    </source>
</evidence>
<dbReference type="GO" id="GO:0009100">
    <property type="term" value="P:glycoprotein metabolic process"/>
    <property type="evidence" value="ECO:0007669"/>
    <property type="project" value="UniProtKB-ARBA"/>
</dbReference>
<evidence type="ECO:0000313" key="3">
    <source>
        <dbReference type="Proteomes" id="UP001497623"/>
    </source>
</evidence>
<name>A0AAV2Q4C4_MEGNR</name>
<organism evidence="2 3">
    <name type="scientific">Meganyctiphanes norvegica</name>
    <name type="common">Northern krill</name>
    <name type="synonym">Thysanopoda norvegica</name>
    <dbReference type="NCBI Taxonomy" id="48144"/>
    <lineage>
        <taxon>Eukaryota</taxon>
        <taxon>Metazoa</taxon>
        <taxon>Ecdysozoa</taxon>
        <taxon>Arthropoda</taxon>
        <taxon>Crustacea</taxon>
        <taxon>Multicrustacea</taxon>
        <taxon>Malacostraca</taxon>
        <taxon>Eumalacostraca</taxon>
        <taxon>Eucarida</taxon>
        <taxon>Euphausiacea</taxon>
        <taxon>Euphausiidae</taxon>
        <taxon>Meganyctiphanes</taxon>
    </lineage>
</organism>
<keyword evidence="3" id="KW-1185">Reference proteome</keyword>
<gene>
    <name evidence="2" type="ORF">MNOR_LOCUS6934</name>
</gene>
<proteinExistence type="predicted"/>
<protein>
    <recommendedName>
        <fullName evidence="1">LicD/FKTN/FKRP nucleotidyltransferase domain-containing protein</fullName>
    </recommendedName>
</protein>
<dbReference type="InterPro" id="IPR052613">
    <property type="entry name" value="LicD_transferase"/>
</dbReference>
<dbReference type="EMBL" id="CAXKWB010002955">
    <property type="protein sequence ID" value="CAL4068052.1"/>
    <property type="molecule type" value="Genomic_DNA"/>
</dbReference>
<dbReference type="InterPro" id="IPR007074">
    <property type="entry name" value="LicD/FKTN/FKRP_NTP_transf"/>
</dbReference>
<sequence length="489" mass="56428">DVQPRNVCPEVYKFENTISQFFQNGMYQENCTYVPKLQDTLTVLLISQSWKHVDLNFIANRITKYYDISIVGLIKNATNFTNSIPEKLTYLEVKRMESDSDLISRAVNLIKTPFVLIGNSLSQFNNQSSLERLVRVLDELPLVKVAAGAARDSQGRWIHGCLQQKMENYHATYDLGYYSSKYECMYCDDLLTPFVTHTKLFEQVSLKKGLNGPIVFHDWFVRVRHAGHLAVTCPDVMFYVHTHPIMTASDWLRFAQIWSLTRIKSYNDTILDFSCAAAKISCKDIRPLIKSFLIPPCCLDAILGEIGFILDFANTNNLDYELQAGSILGAVKMGTHLPWDLDMDFVFSCNDWKKWMQIKYKDKKCTMSIAKQNIYFVIHCPTLFYEFICRNSSKQPMSRVLMPEEFINISTKINFGGRWRSAMSNPGLYCRNKYGMDDLRHAQHWRHLKAASKDGQYDNPGAWIRCSKPNHHACLDRFPADGSLHFVNR</sequence>
<feature type="domain" description="LicD/FKTN/FKRP nucleotidyltransferase" evidence="1">
    <location>
        <begin position="314"/>
        <end position="361"/>
    </location>
</feature>
<comment type="caution">
    <text evidence="2">The sequence shown here is derived from an EMBL/GenBank/DDBJ whole genome shotgun (WGS) entry which is preliminary data.</text>
</comment>
<dbReference type="PANTHER" id="PTHR13627:SF34">
    <property type="entry name" value="RIBITOL-5-PHOSPHATE TRANSFERASE"/>
    <property type="match status" value="1"/>
</dbReference>
<reference evidence="2 3" key="1">
    <citation type="submission" date="2024-05" db="EMBL/GenBank/DDBJ databases">
        <authorList>
            <person name="Wallberg A."/>
        </authorList>
    </citation>
    <scope>NUCLEOTIDE SEQUENCE [LARGE SCALE GENOMIC DNA]</scope>
</reference>
<dbReference type="AlphaFoldDB" id="A0AAV2Q4C4"/>
<evidence type="ECO:0000313" key="2">
    <source>
        <dbReference type="EMBL" id="CAL4068052.1"/>
    </source>
</evidence>
<feature type="non-terminal residue" evidence="2">
    <location>
        <position position="1"/>
    </location>
</feature>
<dbReference type="Proteomes" id="UP001497623">
    <property type="component" value="Unassembled WGS sequence"/>
</dbReference>
<dbReference type="PANTHER" id="PTHR13627">
    <property type="entry name" value="FUKUTIN RELATED PROTEIN"/>
    <property type="match status" value="1"/>
</dbReference>